<keyword evidence="1" id="KW-0378">Hydrolase</keyword>
<evidence type="ECO:0000313" key="1">
    <source>
        <dbReference type="EMBL" id="MEJ8305916.1"/>
    </source>
</evidence>
<proteinExistence type="predicted"/>
<name>A0ACC6PG95_9BACL</name>
<evidence type="ECO:0000313" key="2">
    <source>
        <dbReference type="Proteomes" id="UP001380953"/>
    </source>
</evidence>
<dbReference type="Proteomes" id="UP001380953">
    <property type="component" value="Unassembled WGS sequence"/>
</dbReference>
<reference evidence="1" key="1">
    <citation type="submission" date="2024-03" db="EMBL/GenBank/DDBJ databases">
        <title>Whole genome sequecning of epiphytes from Marcgravia umbellata leaves.</title>
        <authorList>
            <person name="Kumar G."/>
            <person name="Savka M.A."/>
        </authorList>
    </citation>
    <scope>NUCLEOTIDE SEQUENCE</scope>
    <source>
        <strain evidence="1">RIT_BL5</strain>
    </source>
</reference>
<comment type="caution">
    <text evidence="1">The sequence shown here is derived from an EMBL/GenBank/DDBJ whole genome shotgun (WGS) entry which is preliminary data.</text>
</comment>
<accession>A0ACC6PG95</accession>
<organism evidence="1 2">
    <name type="scientific">Saccharibacillus sacchari</name>
    <dbReference type="NCBI Taxonomy" id="456493"/>
    <lineage>
        <taxon>Bacteria</taxon>
        <taxon>Bacillati</taxon>
        <taxon>Bacillota</taxon>
        <taxon>Bacilli</taxon>
        <taxon>Bacillales</taxon>
        <taxon>Paenibacillaceae</taxon>
        <taxon>Saccharibacillus</taxon>
    </lineage>
</organism>
<keyword evidence="2" id="KW-1185">Reference proteome</keyword>
<gene>
    <name evidence="1" type="ORF">WKI47_18550</name>
</gene>
<protein>
    <submittedName>
        <fullName evidence="1">Glycoside hydrolase family 43 protein</fullName>
    </submittedName>
</protein>
<dbReference type="EMBL" id="JBBKAR010000046">
    <property type="protein sequence ID" value="MEJ8305916.1"/>
    <property type="molecule type" value="Genomic_DNA"/>
</dbReference>
<sequence length="328" mass="36613">MSARTEELYGYLFVHFIGESDLNGEQVYFALSKDGMQWKDLNREQPVLTSSVGERGVRDPYLLRGADGDRFYLLATDLSIYGRGGWGLAEATLTGSRSLVIWESADLLNWSEPRLVGLAPEEAGCAWAPEAIYDEESGDYLVFWASSRDAQSGGERGLHIYSSRTVDFRTFTPAEPYISRGENASIIDTTIIRVGNRYYRASGDGQITIERGSRLDGEWEKLSTLESLGLKLTGKDAEGPQFFKRNGEEKWVLLVDRYSTQGGYLPILTTDIGDTTGTAWRIAEPGEYDFGALKKRHGSVLPITQKEYEAVEKRWAAEADETNIVRNG</sequence>